<evidence type="ECO:0000256" key="2">
    <source>
        <dbReference type="ARBA" id="ARBA00023002"/>
    </source>
</evidence>
<keyword evidence="2 4" id="KW-0560">Oxidoreductase</keyword>
<evidence type="ECO:0000256" key="3">
    <source>
        <dbReference type="PROSITE-ProRule" id="PRU10007"/>
    </source>
</evidence>
<organism evidence="7 8">
    <name type="scientific">Sphingomicrobium clamense</name>
    <dbReference type="NCBI Taxonomy" id="2851013"/>
    <lineage>
        <taxon>Bacteria</taxon>
        <taxon>Pseudomonadati</taxon>
        <taxon>Pseudomonadota</taxon>
        <taxon>Alphaproteobacteria</taxon>
        <taxon>Sphingomonadales</taxon>
        <taxon>Sphingomonadaceae</taxon>
        <taxon>Sphingomicrobium</taxon>
    </lineage>
</organism>
<evidence type="ECO:0000313" key="7">
    <source>
        <dbReference type="EMBL" id="MBW0145560.1"/>
    </source>
</evidence>
<feature type="domain" description="Aldehyde dehydrogenase" evidence="6">
    <location>
        <begin position="3"/>
        <end position="445"/>
    </location>
</feature>
<evidence type="ECO:0000313" key="8">
    <source>
        <dbReference type="Proteomes" id="UP000698028"/>
    </source>
</evidence>
<keyword evidence="8" id="KW-1185">Reference proteome</keyword>
<comment type="caution">
    <text evidence="7">The sequence shown here is derived from an EMBL/GenBank/DDBJ whole genome shotgun (WGS) entry which is preliminary data.</text>
</comment>
<proteinExistence type="inferred from homology"/>
<dbReference type="GO" id="GO:0043824">
    <property type="term" value="F:succinylglutamate-semialdehyde dehydrogenase activity"/>
    <property type="evidence" value="ECO:0007669"/>
    <property type="project" value="UniProtKB-EC"/>
</dbReference>
<dbReference type="PANTHER" id="PTHR43353">
    <property type="entry name" value="SUCCINATE-SEMIALDEHYDE DEHYDROGENASE, MITOCHONDRIAL"/>
    <property type="match status" value="1"/>
</dbReference>
<dbReference type="NCBIfam" id="NF006992">
    <property type="entry name" value="PRK09457.1"/>
    <property type="match status" value="1"/>
</dbReference>
<dbReference type="PROSITE" id="PS00687">
    <property type="entry name" value="ALDEHYDE_DEHYDR_GLU"/>
    <property type="match status" value="1"/>
</dbReference>
<feature type="region of interest" description="Disordered" evidence="5">
    <location>
        <begin position="1"/>
        <end position="22"/>
    </location>
</feature>
<dbReference type="Proteomes" id="UP000698028">
    <property type="component" value="Unassembled WGS sequence"/>
</dbReference>
<dbReference type="RefSeq" id="WP_218633456.1">
    <property type="nucleotide sequence ID" value="NZ_JAHVAH010000001.1"/>
</dbReference>
<dbReference type="InterPro" id="IPR015590">
    <property type="entry name" value="Aldehyde_DH_dom"/>
</dbReference>
<dbReference type="PROSITE" id="PS00070">
    <property type="entry name" value="ALDEHYDE_DEHYDR_CYS"/>
    <property type="match status" value="1"/>
</dbReference>
<dbReference type="Pfam" id="PF00171">
    <property type="entry name" value="Aldedh"/>
    <property type="match status" value="1"/>
</dbReference>
<sequence>MAETMTSHEPATGKKLWSGSAGDPAAEIAKAREAFPDWADHSFTFRAETMRRVANVVRAKEKEFADLIARETGKPLWEAQQEVGIVIGKVDISIDAYSNRTGSTTFEGALGSKVAVRHRPHGVLGVLGPYNFPAHLPNGHIVPALLAGNTVVFKPSEKTPASGEFLVQCFHEGGVPENALRLVQGGIEVGKALAGDDGLDGLLFTGSAGAGKALAKQYADTPHKILAIEAGGNNPLVAWDMKDIHAAAAIITQSAFLSAGQRCTCARRLIVPEEGHEETLDEVLKLVDRIIVDHPHADPAPFMGPVIDNAAADNVQEQFVELMMKGGVPIKKLHRPDEEKPFLTPAIIDVTNVKNRPDVEIFGPVLQLVRVRNFEEAIAEANKTRFGLAASVLTRSPELYKQFWRGVRAGVVNWNKPTNGAPSTAPFGGVGISGNHRPSAYYAADYCAWPVTSVEAELCRASIGTGLKDPATEKTR</sequence>
<dbReference type="InterPro" id="IPR050740">
    <property type="entry name" value="Aldehyde_DH_Superfamily"/>
</dbReference>
<evidence type="ECO:0000256" key="4">
    <source>
        <dbReference type="RuleBase" id="RU003345"/>
    </source>
</evidence>
<evidence type="ECO:0000259" key="6">
    <source>
        <dbReference type="Pfam" id="PF00171"/>
    </source>
</evidence>
<dbReference type="InterPro" id="IPR017649">
    <property type="entry name" value="SuccinylGlu_semiald_DH_AstD"/>
</dbReference>
<feature type="active site" evidence="3">
    <location>
        <position position="229"/>
    </location>
</feature>
<gene>
    <name evidence="7" type="primary">astD</name>
    <name evidence="7" type="ORF">KTQ36_09680</name>
</gene>
<dbReference type="PANTHER" id="PTHR43353:SF5">
    <property type="entry name" value="SUCCINATE-SEMIALDEHYDE DEHYDROGENASE, MITOCHONDRIAL"/>
    <property type="match status" value="1"/>
</dbReference>
<protein>
    <submittedName>
        <fullName evidence="7">Succinylglutamate-semialdehyde dehydrogenase</fullName>
        <ecNumber evidence="7">1.2.1.71</ecNumber>
    </submittedName>
</protein>
<dbReference type="EC" id="1.2.1.71" evidence="7"/>
<evidence type="ECO:0000256" key="1">
    <source>
        <dbReference type="ARBA" id="ARBA00009986"/>
    </source>
</evidence>
<name>A0ABS6V7K4_9SPHN</name>
<dbReference type="CDD" id="cd07095">
    <property type="entry name" value="ALDH_SGSD_AstD"/>
    <property type="match status" value="1"/>
</dbReference>
<dbReference type="InterPro" id="IPR016160">
    <property type="entry name" value="Ald_DH_CS_CYS"/>
</dbReference>
<evidence type="ECO:0000256" key="5">
    <source>
        <dbReference type="SAM" id="MobiDB-lite"/>
    </source>
</evidence>
<reference evidence="7 8" key="1">
    <citation type="submission" date="2021-07" db="EMBL/GenBank/DDBJ databases">
        <title>The draft genome sequence of Sphingomicrobium sp. B8.</title>
        <authorList>
            <person name="Mu L."/>
        </authorList>
    </citation>
    <scope>NUCLEOTIDE SEQUENCE [LARGE SCALE GENOMIC DNA]</scope>
    <source>
        <strain evidence="7 8">B8</strain>
    </source>
</reference>
<dbReference type="EMBL" id="JAHVAH010000001">
    <property type="protein sequence ID" value="MBW0145560.1"/>
    <property type="molecule type" value="Genomic_DNA"/>
</dbReference>
<accession>A0ABS6V7K4</accession>
<comment type="similarity">
    <text evidence="1 4">Belongs to the aldehyde dehydrogenase family.</text>
</comment>
<dbReference type="NCBIfam" id="TIGR03240">
    <property type="entry name" value="arg_catab_astD"/>
    <property type="match status" value="1"/>
</dbReference>
<dbReference type="InterPro" id="IPR029510">
    <property type="entry name" value="Ald_DH_CS_GLU"/>
</dbReference>